<feature type="transmembrane region" description="Helical" evidence="5">
    <location>
        <begin position="24"/>
        <end position="45"/>
    </location>
</feature>
<accession>A0A4W5JHB5</accession>
<keyword evidence="3 5" id="KW-1133">Transmembrane helix</keyword>
<keyword evidence="8" id="KW-1185">Reference proteome</keyword>
<protein>
    <recommendedName>
        <fullName evidence="6">ABC transmembrane type-1 domain-containing protein</fullName>
    </recommendedName>
</protein>
<dbReference type="PANTHER" id="PTHR24222">
    <property type="entry name" value="ABC TRANSPORTER B FAMILY"/>
    <property type="match status" value="1"/>
</dbReference>
<keyword evidence="4 5" id="KW-0472">Membrane</keyword>
<dbReference type="InterPro" id="IPR039421">
    <property type="entry name" value="Type_1_exporter"/>
</dbReference>
<dbReference type="PANTHER" id="PTHR24222:SF76">
    <property type="entry name" value="MYCOBACTIN IMPORT ATP-BINDING_PERMEASE PROTEIN IRTB"/>
    <property type="match status" value="1"/>
</dbReference>
<organism evidence="7 8">
    <name type="scientific">Hucho hucho</name>
    <name type="common">huchen</name>
    <dbReference type="NCBI Taxonomy" id="62062"/>
    <lineage>
        <taxon>Eukaryota</taxon>
        <taxon>Metazoa</taxon>
        <taxon>Chordata</taxon>
        <taxon>Craniata</taxon>
        <taxon>Vertebrata</taxon>
        <taxon>Euteleostomi</taxon>
        <taxon>Actinopterygii</taxon>
        <taxon>Neopterygii</taxon>
        <taxon>Teleostei</taxon>
        <taxon>Protacanthopterygii</taxon>
        <taxon>Salmoniformes</taxon>
        <taxon>Salmonidae</taxon>
        <taxon>Salmoninae</taxon>
        <taxon>Hucho</taxon>
    </lineage>
</organism>
<feature type="domain" description="ABC transmembrane type-1" evidence="6">
    <location>
        <begin position="59"/>
        <end position="184"/>
    </location>
</feature>
<dbReference type="PROSITE" id="PS50929">
    <property type="entry name" value="ABC_TM1F"/>
    <property type="match status" value="1"/>
</dbReference>
<evidence type="ECO:0000313" key="8">
    <source>
        <dbReference type="Proteomes" id="UP000314982"/>
    </source>
</evidence>
<dbReference type="Proteomes" id="UP000314982">
    <property type="component" value="Unassembled WGS sequence"/>
</dbReference>
<dbReference type="SUPFAM" id="SSF90123">
    <property type="entry name" value="ABC transporter transmembrane region"/>
    <property type="match status" value="1"/>
</dbReference>
<proteinExistence type="predicted"/>
<name>A0A4W5JHB5_9TELE</name>
<dbReference type="GeneTree" id="ENSGT00940000175433"/>
<dbReference type="GO" id="GO:0140359">
    <property type="term" value="F:ABC-type transporter activity"/>
    <property type="evidence" value="ECO:0007669"/>
    <property type="project" value="InterPro"/>
</dbReference>
<comment type="subcellular location">
    <subcellularLocation>
        <location evidence="1">Membrane</location>
        <topology evidence="1">Multi-pass membrane protein</topology>
    </subcellularLocation>
</comment>
<reference evidence="7" key="3">
    <citation type="submission" date="2025-09" db="UniProtKB">
        <authorList>
            <consortium name="Ensembl"/>
        </authorList>
    </citation>
    <scope>IDENTIFICATION</scope>
</reference>
<keyword evidence="2 5" id="KW-0812">Transmembrane</keyword>
<dbReference type="STRING" id="62062.ENSHHUP00000002707"/>
<dbReference type="GO" id="GO:0005886">
    <property type="term" value="C:plasma membrane"/>
    <property type="evidence" value="ECO:0007669"/>
    <property type="project" value="TreeGrafter"/>
</dbReference>
<evidence type="ECO:0000256" key="4">
    <source>
        <dbReference type="ARBA" id="ARBA00023136"/>
    </source>
</evidence>
<evidence type="ECO:0000256" key="5">
    <source>
        <dbReference type="SAM" id="Phobius"/>
    </source>
</evidence>
<evidence type="ECO:0000256" key="2">
    <source>
        <dbReference type="ARBA" id="ARBA00022692"/>
    </source>
</evidence>
<dbReference type="Pfam" id="PF00664">
    <property type="entry name" value="ABC_membrane"/>
    <property type="match status" value="1"/>
</dbReference>
<dbReference type="InterPro" id="IPR036640">
    <property type="entry name" value="ABC1_TM_sf"/>
</dbReference>
<dbReference type="Ensembl" id="ENSHHUT00000002803.1">
    <property type="protein sequence ID" value="ENSHHUP00000002707.1"/>
    <property type="gene ID" value="ENSHHUG00000001712.1"/>
</dbReference>
<sequence>GKGERAKDADDWRHSSGEQPRQTVTYLSSFTHCGVFIIRALRYYLCFRFADGWDRLMIVLGTIMAMVNGTVLPLMCIVFGDMTDSFIGDSIQTQNNFTSESVPQQNSFDLMAWCVPFQIIHAIYYSIMGAVVLVAAYMQVAFWTLAAGRQVKRLRKLFFHCIMQQEIGWFDVNETGELNTRLTE</sequence>
<dbReference type="Gene3D" id="1.20.1560.10">
    <property type="entry name" value="ABC transporter type 1, transmembrane domain"/>
    <property type="match status" value="1"/>
</dbReference>
<reference evidence="8" key="1">
    <citation type="submission" date="2018-06" db="EMBL/GenBank/DDBJ databases">
        <title>Genome assembly of Danube salmon.</title>
        <authorList>
            <person name="Macqueen D.J."/>
            <person name="Gundappa M.K."/>
        </authorList>
    </citation>
    <scope>NUCLEOTIDE SEQUENCE [LARGE SCALE GENOMIC DNA]</scope>
</reference>
<dbReference type="InterPro" id="IPR011527">
    <property type="entry name" value="ABC1_TM_dom"/>
</dbReference>
<evidence type="ECO:0000313" key="7">
    <source>
        <dbReference type="Ensembl" id="ENSHHUP00000002707.1"/>
    </source>
</evidence>
<evidence type="ECO:0000259" key="6">
    <source>
        <dbReference type="PROSITE" id="PS50929"/>
    </source>
</evidence>
<feature type="transmembrane region" description="Helical" evidence="5">
    <location>
        <begin position="57"/>
        <end position="80"/>
    </location>
</feature>
<reference evidence="7" key="2">
    <citation type="submission" date="2025-08" db="UniProtKB">
        <authorList>
            <consortium name="Ensembl"/>
        </authorList>
    </citation>
    <scope>IDENTIFICATION</scope>
</reference>
<feature type="transmembrane region" description="Helical" evidence="5">
    <location>
        <begin position="123"/>
        <end position="146"/>
    </location>
</feature>
<evidence type="ECO:0000256" key="1">
    <source>
        <dbReference type="ARBA" id="ARBA00004141"/>
    </source>
</evidence>
<evidence type="ECO:0000256" key="3">
    <source>
        <dbReference type="ARBA" id="ARBA00022989"/>
    </source>
</evidence>
<dbReference type="AlphaFoldDB" id="A0A4W5JHB5"/>
<dbReference type="GO" id="GO:0005524">
    <property type="term" value="F:ATP binding"/>
    <property type="evidence" value="ECO:0007669"/>
    <property type="project" value="InterPro"/>
</dbReference>